<keyword evidence="4" id="KW-0804">Transcription</keyword>
<dbReference type="InterPro" id="IPR036390">
    <property type="entry name" value="WH_DNA-bd_sf"/>
</dbReference>
<comment type="caution">
    <text evidence="6">The sequence shown here is derived from an EMBL/GenBank/DDBJ whole genome shotgun (WGS) entry which is preliminary data.</text>
</comment>
<keyword evidence="7" id="KW-1185">Reference proteome</keyword>
<dbReference type="Pfam" id="PF00126">
    <property type="entry name" value="HTH_1"/>
    <property type="match status" value="1"/>
</dbReference>
<accession>A0A7K3WE37</accession>
<feature type="domain" description="HTH lysR-type" evidence="5">
    <location>
        <begin position="3"/>
        <end position="60"/>
    </location>
</feature>
<organism evidence="6 7">
    <name type="scientific">Goekera deserti</name>
    <dbReference type="NCBI Taxonomy" id="2497753"/>
    <lineage>
        <taxon>Bacteria</taxon>
        <taxon>Bacillati</taxon>
        <taxon>Actinomycetota</taxon>
        <taxon>Actinomycetes</taxon>
        <taxon>Geodermatophilales</taxon>
        <taxon>Geodermatophilaceae</taxon>
        <taxon>Goekera</taxon>
    </lineage>
</organism>
<evidence type="ECO:0000259" key="5">
    <source>
        <dbReference type="PROSITE" id="PS50931"/>
    </source>
</evidence>
<evidence type="ECO:0000313" key="7">
    <source>
        <dbReference type="Proteomes" id="UP000470470"/>
    </source>
</evidence>
<sequence length="307" mass="32451">MDPTVQALRCFLAVGRTRHFARAAAELHLSPSSVSEQVAGLEKQVGAPLCDRTSRRVDLTAVGAAMLPHAEEVTAAHGRLVAWAAARREGRLGDLRIGFLAGGTSAVMTPVLEAAVNRLPEWRLHLRRLGFRDAVPLLQAGEVDVALAPGPVRPAEVGLRGVELLREPRVLVVPQRHRLAGRAGVRLAEVRDEVFICASPGTDEASRWWAVDPRPDGGPPVYGPQAQDVDEVLQLVAAGLGVNIAAASAARYASMPGVAFVPLEDVEDCAIWLLVRAGDRSPGVAAFERIARTSAAALRARGGSVGG</sequence>
<gene>
    <name evidence="6" type="ORF">G1H19_11400</name>
</gene>
<dbReference type="GO" id="GO:0003700">
    <property type="term" value="F:DNA-binding transcription factor activity"/>
    <property type="evidence" value="ECO:0007669"/>
    <property type="project" value="InterPro"/>
</dbReference>
<evidence type="ECO:0000313" key="6">
    <source>
        <dbReference type="EMBL" id="NEL54606.1"/>
    </source>
</evidence>
<dbReference type="FunFam" id="1.10.10.10:FF:000001">
    <property type="entry name" value="LysR family transcriptional regulator"/>
    <property type="match status" value="1"/>
</dbReference>
<evidence type="ECO:0000256" key="4">
    <source>
        <dbReference type="ARBA" id="ARBA00023163"/>
    </source>
</evidence>
<name>A0A7K3WE37_9ACTN</name>
<dbReference type="Proteomes" id="UP000470470">
    <property type="component" value="Unassembled WGS sequence"/>
</dbReference>
<evidence type="ECO:0000256" key="1">
    <source>
        <dbReference type="ARBA" id="ARBA00009437"/>
    </source>
</evidence>
<dbReference type="Gene3D" id="1.10.10.10">
    <property type="entry name" value="Winged helix-like DNA-binding domain superfamily/Winged helix DNA-binding domain"/>
    <property type="match status" value="1"/>
</dbReference>
<evidence type="ECO:0000256" key="2">
    <source>
        <dbReference type="ARBA" id="ARBA00023015"/>
    </source>
</evidence>
<dbReference type="PANTHER" id="PTHR30346:SF0">
    <property type="entry name" value="HCA OPERON TRANSCRIPTIONAL ACTIVATOR HCAR"/>
    <property type="match status" value="1"/>
</dbReference>
<evidence type="ECO:0000256" key="3">
    <source>
        <dbReference type="ARBA" id="ARBA00023125"/>
    </source>
</evidence>
<keyword evidence="2" id="KW-0805">Transcription regulation</keyword>
<proteinExistence type="inferred from homology"/>
<dbReference type="SUPFAM" id="SSF53850">
    <property type="entry name" value="Periplasmic binding protein-like II"/>
    <property type="match status" value="1"/>
</dbReference>
<dbReference type="InterPro" id="IPR000847">
    <property type="entry name" value="LysR_HTH_N"/>
</dbReference>
<dbReference type="Pfam" id="PF03466">
    <property type="entry name" value="LysR_substrate"/>
    <property type="match status" value="1"/>
</dbReference>
<dbReference type="Gene3D" id="3.40.190.10">
    <property type="entry name" value="Periplasmic binding protein-like II"/>
    <property type="match status" value="2"/>
</dbReference>
<dbReference type="CDD" id="cd08414">
    <property type="entry name" value="PBP2_LTTR_aromatics_like"/>
    <property type="match status" value="1"/>
</dbReference>
<reference evidence="6 7" key="1">
    <citation type="submission" date="2020-02" db="EMBL/GenBank/DDBJ databases">
        <title>The whole genome sequence of CPCC 205119.</title>
        <authorList>
            <person name="Jiang Z."/>
        </authorList>
    </citation>
    <scope>NUCLEOTIDE SEQUENCE [LARGE SCALE GENOMIC DNA]</scope>
    <source>
        <strain evidence="6 7">CPCC 205119</strain>
    </source>
</reference>
<dbReference type="PROSITE" id="PS50931">
    <property type="entry name" value="HTH_LYSR"/>
    <property type="match status" value="1"/>
</dbReference>
<dbReference type="EMBL" id="JAAGWK010000015">
    <property type="protein sequence ID" value="NEL54606.1"/>
    <property type="molecule type" value="Genomic_DNA"/>
</dbReference>
<protein>
    <submittedName>
        <fullName evidence="6">LysR family transcriptional regulator</fullName>
    </submittedName>
</protein>
<dbReference type="InterPro" id="IPR036388">
    <property type="entry name" value="WH-like_DNA-bd_sf"/>
</dbReference>
<dbReference type="PANTHER" id="PTHR30346">
    <property type="entry name" value="TRANSCRIPTIONAL DUAL REGULATOR HCAR-RELATED"/>
    <property type="match status" value="1"/>
</dbReference>
<dbReference type="AlphaFoldDB" id="A0A7K3WE37"/>
<comment type="similarity">
    <text evidence="1">Belongs to the LysR transcriptional regulatory family.</text>
</comment>
<dbReference type="GO" id="GO:0003677">
    <property type="term" value="F:DNA binding"/>
    <property type="evidence" value="ECO:0007669"/>
    <property type="project" value="UniProtKB-KW"/>
</dbReference>
<keyword evidence="3" id="KW-0238">DNA-binding</keyword>
<dbReference type="RefSeq" id="WP_162392177.1">
    <property type="nucleotide sequence ID" value="NZ_JAABOZ010000001.1"/>
</dbReference>
<dbReference type="SUPFAM" id="SSF46785">
    <property type="entry name" value="Winged helix' DNA-binding domain"/>
    <property type="match status" value="1"/>
</dbReference>
<dbReference type="GO" id="GO:0032993">
    <property type="term" value="C:protein-DNA complex"/>
    <property type="evidence" value="ECO:0007669"/>
    <property type="project" value="TreeGrafter"/>
</dbReference>
<dbReference type="InterPro" id="IPR005119">
    <property type="entry name" value="LysR_subst-bd"/>
</dbReference>